<dbReference type="Proteomes" id="UP000461010">
    <property type="component" value="Unassembled WGS sequence"/>
</dbReference>
<dbReference type="Gene3D" id="3.40.190.10">
    <property type="entry name" value="Periplasmic binding protein-like II"/>
    <property type="match status" value="1"/>
</dbReference>
<keyword evidence="3" id="KW-1185">Reference proteome</keyword>
<evidence type="ECO:0000313" key="2">
    <source>
        <dbReference type="EMBL" id="KAB7887155.1"/>
    </source>
</evidence>
<proteinExistence type="predicted"/>
<keyword evidence="1" id="KW-0732">Signal</keyword>
<comment type="caution">
    <text evidence="2">The sequence shown here is derived from an EMBL/GenBank/DDBJ whole genome shotgun (WGS) entry which is preliminary data.</text>
</comment>
<reference evidence="2 3" key="1">
    <citation type="submission" date="2019-10" db="EMBL/GenBank/DDBJ databases">
        <title>Poseidonibacter ostreae sp. nov., isolated from the gut of the Ostrea denselamellosa.</title>
        <authorList>
            <person name="Choi A."/>
        </authorList>
    </citation>
    <scope>NUCLEOTIDE SEQUENCE [LARGE SCALE GENOMIC DNA]</scope>
    <source>
        <strain evidence="2 3">SJOD-M-5</strain>
    </source>
</reference>
<sequence>MYFKFFMFLFFSINLNASSLAVIVSKDSSIENISKKELSKIFLSKTKKLPNGDKSLTLEYINKKYQSEFYKIVCNKNEKQLKKYWAKMIFTGRGQPPKKLKSIEELISFVQNNKNAISYIPTSHMNDNLKIIMEIR</sequence>
<protein>
    <recommendedName>
        <fullName evidence="4">Phosphate ABC transporter substrate-binding protein</fullName>
    </recommendedName>
</protein>
<evidence type="ECO:0000313" key="3">
    <source>
        <dbReference type="Proteomes" id="UP000461010"/>
    </source>
</evidence>
<dbReference type="SUPFAM" id="SSF53850">
    <property type="entry name" value="Periplasmic binding protein-like II"/>
    <property type="match status" value="1"/>
</dbReference>
<evidence type="ECO:0008006" key="4">
    <source>
        <dbReference type="Google" id="ProtNLM"/>
    </source>
</evidence>
<evidence type="ECO:0000256" key="1">
    <source>
        <dbReference type="SAM" id="SignalP"/>
    </source>
</evidence>
<dbReference type="RefSeq" id="WP_152192132.1">
    <property type="nucleotide sequence ID" value="NZ_WFKJ01000067.1"/>
</dbReference>
<name>A0ABQ6VN24_9BACT</name>
<feature type="chain" id="PRO_5045481338" description="Phosphate ABC transporter substrate-binding protein" evidence="1">
    <location>
        <begin position="18"/>
        <end position="136"/>
    </location>
</feature>
<organism evidence="2 3">
    <name type="scientific">Poseidonibacter ostreae</name>
    <dbReference type="NCBI Taxonomy" id="2654171"/>
    <lineage>
        <taxon>Bacteria</taxon>
        <taxon>Pseudomonadati</taxon>
        <taxon>Campylobacterota</taxon>
        <taxon>Epsilonproteobacteria</taxon>
        <taxon>Campylobacterales</taxon>
        <taxon>Arcobacteraceae</taxon>
        <taxon>Poseidonibacter</taxon>
    </lineage>
</organism>
<gene>
    <name evidence="2" type="ORF">GBG18_14200</name>
</gene>
<accession>A0ABQ6VN24</accession>
<feature type="signal peptide" evidence="1">
    <location>
        <begin position="1"/>
        <end position="17"/>
    </location>
</feature>
<dbReference type="EMBL" id="WFKJ01000067">
    <property type="protein sequence ID" value="KAB7887155.1"/>
    <property type="molecule type" value="Genomic_DNA"/>
</dbReference>